<dbReference type="Proteomes" id="UP000092671">
    <property type="component" value="Unassembled WGS sequence"/>
</dbReference>
<proteinExistence type="predicted"/>
<gene>
    <name evidence="1" type="ORF">A9Z60_05205</name>
</gene>
<accession>A0A1B8PLT6</accession>
<dbReference type="AlphaFoldDB" id="A0A1B8PLT6"/>
<evidence type="ECO:0000313" key="1">
    <source>
        <dbReference type="EMBL" id="OBX51965.1"/>
    </source>
</evidence>
<sequence length="144" mass="14764">MLLLSRIITKLSTKQADLSFAFDDVENLQATDMTPAEMQETQGAALPFVAGVLVGGAIGAWSNHVASYAKNGRLASTKSTLYATGGGMVGGVYSGAMLKGAGISTSIFAKSAWKGGTGVANATIRTNGAFLGQGTVGDYKHKSR</sequence>
<name>A0A1B8PLT6_MORNO</name>
<protein>
    <submittedName>
        <fullName evidence="1">Uncharacterized protein</fullName>
    </submittedName>
</protein>
<reference evidence="1 2" key="1">
    <citation type="submission" date="2016-06" db="EMBL/GenBank/DDBJ databases">
        <title>Draft genome of Moraxella nonliquefaciens CCUG 60284.</title>
        <authorList>
            <person name="Salva-Serra F."/>
            <person name="Engstrom-Jakobsson H."/>
            <person name="Thorell K."/>
            <person name="Gonzales-Siles L."/>
            <person name="Karlsson R."/>
            <person name="Boulund F."/>
            <person name="Engstrand L."/>
            <person name="Kristiansson E."/>
            <person name="Moore E."/>
        </authorList>
    </citation>
    <scope>NUCLEOTIDE SEQUENCE [LARGE SCALE GENOMIC DNA]</scope>
    <source>
        <strain evidence="1 2">CCUG 60284</strain>
    </source>
</reference>
<dbReference type="EMBL" id="LZDN01000002">
    <property type="protein sequence ID" value="OBX51965.1"/>
    <property type="molecule type" value="Genomic_DNA"/>
</dbReference>
<dbReference type="RefSeq" id="WP_066891630.1">
    <property type="nucleotide sequence ID" value="NZ_LZDN01000002.1"/>
</dbReference>
<organism evidence="1 2">
    <name type="scientific">Moraxella nonliquefaciens</name>
    <dbReference type="NCBI Taxonomy" id="478"/>
    <lineage>
        <taxon>Bacteria</taxon>
        <taxon>Pseudomonadati</taxon>
        <taxon>Pseudomonadota</taxon>
        <taxon>Gammaproteobacteria</taxon>
        <taxon>Moraxellales</taxon>
        <taxon>Moraxellaceae</taxon>
        <taxon>Moraxella</taxon>
    </lineage>
</organism>
<comment type="caution">
    <text evidence="1">The sequence shown here is derived from an EMBL/GenBank/DDBJ whole genome shotgun (WGS) entry which is preliminary data.</text>
</comment>
<evidence type="ECO:0000313" key="2">
    <source>
        <dbReference type="Proteomes" id="UP000092671"/>
    </source>
</evidence>